<accession>A0A1H5ZNG0</accession>
<dbReference type="Pfam" id="PF19335">
    <property type="entry name" value="HMBD"/>
    <property type="match status" value="1"/>
</dbReference>
<evidence type="ECO:0000313" key="2">
    <source>
        <dbReference type="EMBL" id="SEG38093.1"/>
    </source>
</evidence>
<evidence type="ECO:0000259" key="1">
    <source>
        <dbReference type="Pfam" id="PF19335"/>
    </source>
</evidence>
<proteinExistence type="predicted"/>
<dbReference type="RefSeq" id="WP_146060627.1">
    <property type="nucleotide sequence ID" value="NZ_CP049246.1"/>
</dbReference>
<gene>
    <name evidence="2" type="ORF">SAMN05421877_107110</name>
</gene>
<organism evidence="2 3">
    <name type="scientific">Sphingobacterium lactis</name>
    <dbReference type="NCBI Taxonomy" id="797291"/>
    <lineage>
        <taxon>Bacteria</taxon>
        <taxon>Pseudomonadati</taxon>
        <taxon>Bacteroidota</taxon>
        <taxon>Sphingobacteriia</taxon>
        <taxon>Sphingobacteriales</taxon>
        <taxon>Sphingobacteriaceae</taxon>
        <taxon>Sphingobacterium</taxon>
    </lineage>
</organism>
<evidence type="ECO:0000313" key="3">
    <source>
        <dbReference type="Proteomes" id="UP000236731"/>
    </source>
</evidence>
<dbReference type="OrthoDB" id="128043at2"/>
<dbReference type="InterPro" id="IPR045800">
    <property type="entry name" value="HMBD"/>
</dbReference>
<protein>
    <recommendedName>
        <fullName evidence="1">Heavy metal binding domain-containing protein</fullName>
    </recommendedName>
</protein>
<dbReference type="AlphaFoldDB" id="A0A1H5ZNG0"/>
<dbReference type="EMBL" id="FNUT01000007">
    <property type="protein sequence ID" value="SEG38093.1"/>
    <property type="molecule type" value="Genomic_DNA"/>
</dbReference>
<dbReference type="Proteomes" id="UP000236731">
    <property type="component" value="Unassembled WGS sequence"/>
</dbReference>
<feature type="domain" description="Heavy metal binding" evidence="1">
    <location>
        <begin position="13"/>
        <end position="37"/>
    </location>
</feature>
<keyword evidence="3" id="KW-1185">Reference proteome</keyword>
<reference evidence="3" key="1">
    <citation type="submission" date="2016-10" db="EMBL/GenBank/DDBJ databases">
        <authorList>
            <person name="Varghese N."/>
            <person name="Submissions S."/>
        </authorList>
    </citation>
    <scope>NUCLEOTIDE SEQUENCE [LARGE SCALE GENOMIC DNA]</scope>
    <source>
        <strain evidence="3">DSM 22361</strain>
    </source>
</reference>
<dbReference type="GO" id="GO:0046872">
    <property type="term" value="F:metal ion binding"/>
    <property type="evidence" value="ECO:0007669"/>
    <property type="project" value="InterPro"/>
</dbReference>
<name>A0A1H5ZNG0_9SPHI</name>
<sequence>MKNHESHHNEPIYTCPMHPEVRGNKGDKCPKCGMNLVATDGGTSTEHEVDLQGAEDIKERQQVELSFRYLTKGESMPLEISHEKKVHLMAFNENLTWFAHLHPLERDNEVYTVLVTFPFGGKYYLFSDLKPKGGAGFVDKKTITVAGNTNPPVESTALKLTSQVDGLTVKIENGNELQAKENQGINITVEKGGENLKDKDIQPYLGANAHIALVGTEDKMLIHIHPMENEHYPIYAETHFENPGIYRMWVEFKTSGIVHTADFTLHVKAGKESGGSMDHGSHSH</sequence>